<organism evidence="1">
    <name type="scientific">marine sediment metagenome</name>
    <dbReference type="NCBI Taxonomy" id="412755"/>
    <lineage>
        <taxon>unclassified sequences</taxon>
        <taxon>metagenomes</taxon>
        <taxon>ecological metagenomes</taxon>
    </lineage>
</organism>
<protein>
    <submittedName>
        <fullName evidence="1">Uncharacterized protein</fullName>
    </submittedName>
</protein>
<evidence type="ECO:0000313" key="1">
    <source>
        <dbReference type="EMBL" id="KKN08801.1"/>
    </source>
</evidence>
<reference evidence="1" key="1">
    <citation type="journal article" date="2015" name="Nature">
        <title>Complex archaea that bridge the gap between prokaryotes and eukaryotes.</title>
        <authorList>
            <person name="Spang A."/>
            <person name="Saw J.H."/>
            <person name="Jorgensen S.L."/>
            <person name="Zaremba-Niedzwiedzka K."/>
            <person name="Martijn J."/>
            <person name="Lind A.E."/>
            <person name="van Eijk R."/>
            <person name="Schleper C."/>
            <person name="Guy L."/>
            <person name="Ettema T.J."/>
        </authorList>
    </citation>
    <scope>NUCLEOTIDE SEQUENCE</scope>
</reference>
<gene>
    <name evidence="1" type="ORF">LCGC14_1053030</name>
</gene>
<name>A0A0F9Q6G4_9ZZZZ</name>
<comment type="caution">
    <text evidence="1">The sequence shown here is derived from an EMBL/GenBank/DDBJ whole genome shotgun (WGS) entry which is preliminary data.</text>
</comment>
<proteinExistence type="predicted"/>
<accession>A0A0F9Q6G4</accession>
<sequence>MYCGICNVHVSKCTCPDINERLKGATQGGHFAYKKCTICDKHYSLCKCENPEWGIEYNTPTEKVENG</sequence>
<dbReference type="AlphaFoldDB" id="A0A0F9Q6G4"/>
<dbReference type="EMBL" id="LAZR01004415">
    <property type="protein sequence ID" value="KKN08801.1"/>
    <property type="molecule type" value="Genomic_DNA"/>
</dbReference>